<dbReference type="PANTHER" id="PTHR41328:SF3">
    <property type="entry name" value="PBSX PHAGE TERMINASE SMALL SUBUNIT"/>
    <property type="match status" value="1"/>
</dbReference>
<evidence type="ECO:0000256" key="3">
    <source>
        <dbReference type="SAM" id="MobiDB-lite"/>
    </source>
</evidence>
<dbReference type="PANTHER" id="PTHR41328">
    <property type="entry name" value="TERMINASE SMALL SUBUNIT-RELATED"/>
    <property type="match status" value="1"/>
</dbReference>
<name>A0ABT4CTR8_9CLOT</name>
<keyword evidence="6" id="KW-1185">Reference proteome</keyword>
<dbReference type="InterPro" id="IPR005335">
    <property type="entry name" value="Terminase_ssu"/>
</dbReference>
<feature type="domain" description="PBSX phage terminase small subunit-like N-terminal" evidence="4">
    <location>
        <begin position="21"/>
        <end position="63"/>
    </location>
</feature>
<comment type="caution">
    <text evidence="5">The sequence shown here is derived from an EMBL/GenBank/DDBJ whole genome shotgun (WGS) entry which is preliminary data.</text>
</comment>
<organism evidence="5 6">
    <name type="scientific">Clostridium ganghwense</name>
    <dbReference type="NCBI Taxonomy" id="312089"/>
    <lineage>
        <taxon>Bacteria</taxon>
        <taxon>Bacillati</taxon>
        <taxon>Bacillota</taxon>
        <taxon>Clostridia</taxon>
        <taxon>Eubacteriales</taxon>
        <taxon>Clostridiaceae</taxon>
        <taxon>Clostridium</taxon>
    </lineage>
</organism>
<accession>A0ABT4CTR8</accession>
<dbReference type="Gene3D" id="1.10.10.1400">
    <property type="entry name" value="Terminase, small subunit, N-terminal DNA-binding domain, HTH motif"/>
    <property type="match status" value="1"/>
</dbReference>
<dbReference type="InterPro" id="IPR018925">
    <property type="entry name" value="XtmA-like_N"/>
</dbReference>
<sequence>MSDIRAPDIKKLAEKDYITGMKYKDIATKYNVSLNTVKSWKTRYKWNRKGVHTKEKVCTQKKNIEKSVQEPMQQDVEEVLMNSSLTDKQRLFCHYYLKSFNQTMAAIKAGYSPERAHVTGSELVRNRKVKEEIKKLKGKMTEELFIDAMDVLRKYVEIAFADITDYVEYGKKEIVVDKDEEGNEVKALVNYVDFKDSYMVDGTIIEEVSQGKNGVKIKLHDKMKALEKLEKYFDLFPDKFKRKIEEEKHKMAKYKFEIEKSKLKTQEQPKHNKVTENELKAILEDDEDDD</sequence>
<dbReference type="Pfam" id="PF10668">
    <property type="entry name" value="Phage_terminase"/>
    <property type="match status" value="1"/>
</dbReference>
<evidence type="ECO:0000256" key="2">
    <source>
        <dbReference type="ARBA" id="ARBA00023219"/>
    </source>
</evidence>
<keyword evidence="2" id="KW-0231">Viral genome packaging</keyword>
<dbReference type="RefSeq" id="WP_268051446.1">
    <property type="nucleotide sequence ID" value="NZ_JAPQES010000007.1"/>
</dbReference>
<keyword evidence="1" id="KW-1188">Viral release from host cell</keyword>
<feature type="region of interest" description="Disordered" evidence="3">
    <location>
        <begin position="264"/>
        <end position="290"/>
    </location>
</feature>
<protein>
    <submittedName>
        <fullName evidence="5">Terminase small subunit</fullName>
    </submittedName>
</protein>
<reference evidence="5" key="1">
    <citation type="submission" date="2022-12" db="EMBL/GenBank/DDBJ databases">
        <authorList>
            <person name="Wang J."/>
        </authorList>
    </citation>
    <scope>NUCLEOTIDE SEQUENCE</scope>
    <source>
        <strain evidence="5">HY-42-06</strain>
    </source>
</reference>
<evidence type="ECO:0000313" key="5">
    <source>
        <dbReference type="EMBL" id="MCY6372452.1"/>
    </source>
</evidence>
<evidence type="ECO:0000259" key="4">
    <source>
        <dbReference type="Pfam" id="PF10668"/>
    </source>
</evidence>
<evidence type="ECO:0000313" key="6">
    <source>
        <dbReference type="Proteomes" id="UP001079657"/>
    </source>
</evidence>
<dbReference type="Proteomes" id="UP001079657">
    <property type="component" value="Unassembled WGS sequence"/>
</dbReference>
<dbReference type="InterPro" id="IPR038713">
    <property type="entry name" value="Terminase_Gp1_N_sf"/>
</dbReference>
<dbReference type="InterPro" id="IPR052404">
    <property type="entry name" value="SPP1-like_terminase"/>
</dbReference>
<feature type="compositionally biased region" description="Basic and acidic residues" evidence="3">
    <location>
        <begin position="264"/>
        <end position="283"/>
    </location>
</feature>
<gene>
    <name evidence="5" type="ORF">OXH55_17630</name>
</gene>
<dbReference type="Pfam" id="PF03592">
    <property type="entry name" value="Terminase_2"/>
    <property type="match status" value="1"/>
</dbReference>
<proteinExistence type="predicted"/>
<dbReference type="EMBL" id="JAPQES010000007">
    <property type="protein sequence ID" value="MCY6372452.1"/>
    <property type="molecule type" value="Genomic_DNA"/>
</dbReference>
<evidence type="ECO:0000256" key="1">
    <source>
        <dbReference type="ARBA" id="ARBA00022612"/>
    </source>
</evidence>